<keyword evidence="3 5" id="KW-1133">Transmembrane helix</keyword>
<keyword evidence="7" id="KW-1185">Reference proteome</keyword>
<dbReference type="Pfam" id="PF02535">
    <property type="entry name" value="Zip"/>
    <property type="match status" value="1"/>
</dbReference>
<dbReference type="GO" id="GO:0046873">
    <property type="term" value="F:metal ion transmembrane transporter activity"/>
    <property type="evidence" value="ECO:0007669"/>
    <property type="project" value="InterPro"/>
</dbReference>
<dbReference type="AlphaFoldDB" id="B0D1F6"/>
<dbReference type="GO" id="GO:0016020">
    <property type="term" value="C:membrane"/>
    <property type="evidence" value="ECO:0007669"/>
    <property type="project" value="UniProtKB-SubCell"/>
</dbReference>
<evidence type="ECO:0000256" key="3">
    <source>
        <dbReference type="ARBA" id="ARBA00022989"/>
    </source>
</evidence>
<evidence type="ECO:0000256" key="2">
    <source>
        <dbReference type="ARBA" id="ARBA00022692"/>
    </source>
</evidence>
<dbReference type="InParanoid" id="B0D1F6"/>
<keyword evidence="2 5" id="KW-0812">Transmembrane</keyword>
<dbReference type="GeneID" id="6073411"/>
<comment type="subcellular location">
    <subcellularLocation>
        <location evidence="1">Membrane</location>
        <topology evidence="1">Multi-pass membrane protein</topology>
    </subcellularLocation>
</comment>
<evidence type="ECO:0000256" key="5">
    <source>
        <dbReference type="SAM" id="Phobius"/>
    </source>
</evidence>
<evidence type="ECO:0000256" key="1">
    <source>
        <dbReference type="ARBA" id="ARBA00004141"/>
    </source>
</evidence>
<evidence type="ECO:0000313" key="7">
    <source>
        <dbReference type="Proteomes" id="UP000001194"/>
    </source>
</evidence>
<dbReference type="OrthoDB" id="448280at2759"/>
<organism evidence="7">
    <name type="scientific">Laccaria bicolor (strain S238N-H82 / ATCC MYA-4686)</name>
    <name type="common">Bicoloured deceiver</name>
    <name type="synonym">Laccaria laccata var. bicolor</name>
    <dbReference type="NCBI Taxonomy" id="486041"/>
    <lineage>
        <taxon>Eukaryota</taxon>
        <taxon>Fungi</taxon>
        <taxon>Dikarya</taxon>
        <taxon>Basidiomycota</taxon>
        <taxon>Agaricomycotina</taxon>
        <taxon>Agaricomycetes</taxon>
        <taxon>Agaricomycetidae</taxon>
        <taxon>Agaricales</taxon>
        <taxon>Agaricineae</taxon>
        <taxon>Hydnangiaceae</taxon>
        <taxon>Laccaria</taxon>
    </lineage>
</organism>
<feature type="transmembrane region" description="Helical" evidence="5">
    <location>
        <begin position="12"/>
        <end position="27"/>
    </location>
</feature>
<dbReference type="HOGENOM" id="CLU_183183_0_0_1"/>
<evidence type="ECO:0000313" key="6">
    <source>
        <dbReference type="EMBL" id="EDR11991.1"/>
    </source>
</evidence>
<evidence type="ECO:0000256" key="4">
    <source>
        <dbReference type="ARBA" id="ARBA00023136"/>
    </source>
</evidence>
<reference evidence="6 7" key="1">
    <citation type="journal article" date="2008" name="Nature">
        <title>The genome of Laccaria bicolor provides insights into mycorrhizal symbiosis.</title>
        <authorList>
            <person name="Martin F."/>
            <person name="Aerts A."/>
            <person name="Ahren D."/>
            <person name="Brun A."/>
            <person name="Danchin E.G.J."/>
            <person name="Duchaussoy F."/>
            <person name="Gibon J."/>
            <person name="Kohler A."/>
            <person name="Lindquist E."/>
            <person name="Pereda V."/>
            <person name="Salamov A."/>
            <person name="Shapiro H.J."/>
            <person name="Wuyts J."/>
            <person name="Blaudez D."/>
            <person name="Buee M."/>
            <person name="Brokstein P."/>
            <person name="Canbaeck B."/>
            <person name="Cohen D."/>
            <person name="Courty P.E."/>
            <person name="Coutinho P.M."/>
            <person name="Delaruelle C."/>
            <person name="Detter J.C."/>
            <person name="Deveau A."/>
            <person name="DiFazio S."/>
            <person name="Duplessis S."/>
            <person name="Fraissinet-Tachet L."/>
            <person name="Lucic E."/>
            <person name="Frey-Klett P."/>
            <person name="Fourrey C."/>
            <person name="Feussner I."/>
            <person name="Gay G."/>
            <person name="Grimwood J."/>
            <person name="Hoegger P.J."/>
            <person name="Jain P."/>
            <person name="Kilaru S."/>
            <person name="Labbe J."/>
            <person name="Lin Y.C."/>
            <person name="Legue V."/>
            <person name="Le Tacon F."/>
            <person name="Marmeisse R."/>
            <person name="Melayah D."/>
            <person name="Montanini B."/>
            <person name="Muratet M."/>
            <person name="Nehls U."/>
            <person name="Niculita-Hirzel H."/>
            <person name="Oudot-Le Secq M.P."/>
            <person name="Peter M."/>
            <person name="Quesneville H."/>
            <person name="Rajashekar B."/>
            <person name="Reich M."/>
            <person name="Rouhier N."/>
            <person name="Schmutz J."/>
            <person name="Yin T."/>
            <person name="Chalot M."/>
            <person name="Henrissat B."/>
            <person name="Kuees U."/>
            <person name="Lucas S."/>
            <person name="Van de Peer Y."/>
            <person name="Podila G.K."/>
            <person name="Polle A."/>
            <person name="Pukkila P.J."/>
            <person name="Richardson P.M."/>
            <person name="Rouze P."/>
            <person name="Sanders I.R."/>
            <person name="Stajich J.E."/>
            <person name="Tunlid A."/>
            <person name="Tuskan G."/>
            <person name="Grigoriev I.V."/>
        </authorList>
    </citation>
    <scope>NUCLEOTIDE SEQUENCE [LARGE SCALE GENOMIC DNA]</scope>
    <source>
        <strain evidence="7">S238N-H82 / ATCC MYA-4686</strain>
    </source>
</reference>
<protein>
    <submittedName>
        <fullName evidence="6">Predicted protein</fullName>
    </submittedName>
</protein>
<dbReference type="KEGG" id="lbc:LACBIDRAFT_314034"/>
<accession>B0D1F6</accession>
<gene>
    <name evidence="6" type="ORF">LACBIDRAFT_314034</name>
</gene>
<dbReference type="Proteomes" id="UP000001194">
    <property type="component" value="Unassembled WGS sequence"/>
</dbReference>
<keyword evidence="4 5" id="KW-0472">Membrane</keyword>
<feature type="transmembrane region" description="Helical" evidence="5">
    <location>
        <begin position="39"/>
        <end position="61"/>
    </location>
</feature>
<dbReference type="EMBL" id="DS547095">
    <property type="protein sequence ID" value="EDR11991.1"/>
    <property type="molecule type" value="Genomic_DNA"/>
</dbReference>
<name>B0D1F6_LACBS</name>
<dbReference type="RefSeq" id="XP_001877888.1">
    <property type="nucleotide sequence ID" value="XM_001877853.1"/>
</dbReference>
<sequence length="97" mass="10958">MVFAAVAVDDHHQSVMLIIVATSLFGLSKRIPFLRIPHVVFFIGKHFGTGVILATAFIHLLDDAFRSLQSPQVKSRYHNKIYWAYHVCLPPPSQLCL</sequence>
<dbReference type="InterPro" id="IPR003689">
    <property type="entry name" value="ZIP"/>
</dbReference>
<proteinExistence type="predicted"/>